<dbReference type="Proteomes" id="UP001189429">
    <property type="component" value="Unassembled WGS sequence"/>
</dbReference>
<gene>
    <name evidence="1" type="ORF">PCOR1329_LOCUS72500</name>
</gene>
<name>A0ABN9X179_9DINO</name>
<organism evidence="1 2">
    <name type="scientific">Prorocentrum cordatum</name>
    <dbReference type="NCBI Taxonomy" id="2364126"/>
    <lineage>
        <taxon>Eukaryota</taxon>
        <taxon>Sar</taxon>
        <taxon>Alveolata</taxon>
        <taxon>Dinophyceae</taxon>
        <taxon>Prorocentrales</taxon>
        <taxon>Prorocentraceae</taxon>
        <taxon>Prorocentrum</taxon>
    </lineage>
</organism>
<proteinExistence type="predicted"/>
<dbReference type="EMBL" id="CAUYUJ010019697">
    <property type="protein sequence ID" value="CAK0893006.1"/>
    <property type="molecule type" value="Genomic_DNA"/>
</dbReference>
<keyword evidence="2" id="KW-1185">Reference proteome</keyword>
<evidence type="ECO:0000313" key="2">
    <source>
        <dbReference type="Proteomes" id="UP001189429"/>
    </source>
</evidence>
<comment type="caution">
    <text evidence="1">The sequence shown here is derived from an EMBL/GenBank/DDBJ whole genome shotgun (WGS) entry which is preliminary data.</text>
</comment>
<protein>
    <recommendedName>
        <fullName evidence="3">Protein kinase domain-containing protein</fullName>
    </recommendedName>
</protein>
<evidence type="ECO:0000313" key="1">
    <source>
        <dbReference type="EMBL" id="CAK0893006.1"/>
    </source>
</evidence>
<evidence type="ECO:0008006" key="3">
    <source>
        <dbReference type="Google" id="ProtNLM"/>
    </source>
</evidence>
<sequence length="112" mass="12890">MGYTSLADTRHPGMVVFQRAVVEESPPMFITDFTVGGDLGRHYMAMRREHQNPNRRAALMRILEGCVTHKMPRPQQADEHASLRFIMLDAWAEDPSDRPDARELIRRRATIS</sequence>
<accession>A0ABN9X179</accession>
<reference evidence="1" key="1">
    <citation type="submission" date="2023-10" db="EMBL/GenBank/DDBJ databases">
        <authorList>
            <person name="Chen Y."/>
            <person name="Shah S."/>
            <person name="Dougan E. K."/>
            <person name="Thang M."/>
            <person name="Chan C."/>
        </authorList>
    </citation>
    <scope>NUCLEOTIDE SEQUENCE [LARGE SCALE GENOMIC DNA]</scope>
</reference>